<gene>
    <name evidence="1" type="ORF">IAB44_09510</name>
</gene>
<proteinExistence type="predicted"/>
<evidence type="ECO:0000313" key="2">
    <source>
        <dbReference type="Proteomes" id="UP000823935"/>
    </source>
</evidence>
<comment type="caution">
    <text evidence="1">The sequence shown here is derived from an EMBL/GenBank/DDBJ whole genome shotgun (WGS) entry which is preliminary data.</text>
</comment>
<reference evidence="1" key="2">
    <citation type="journal article" date="2021" name="PeerJ">
        <title>Extensive microbial diversity within the chicken gut microbiome revealed by metagenomics and culture.</title>
        <authorList>
            <person name="Gilroy R."/>
            <person name="Ravi A."/>
            <person name="Getino M."/>
            <person name="Pursley I."/>
            <person name="Horton D.L."/>
            <person name="Alikhan N.F."/>
            <person name="Baker D."/>
            <person name="Gharbi K."/>
            <person name="Hall N."/>
            <person name="Watson M."/>
            <person name="Adriaenssens E.M."/>
            <person name="Foster-Nyarko E."/>
            <person name="Jarju S."/>
            <person name="Secka A."/>
            <person name="Antonio M."/>
            <person name="Oren A."/>
            <person name="Chaudhuri R.R."/>
            <person name="La Ragione R."/>
            <person name="Hildebrand F."/>
            <person name="Pallen M.J."/>
        </authorList>
    </citation>
    <scope>NUCLEOTIDE SEQUENCE</scope>
    <source>
        <strain evidence="1">CHK190-19873</strain>
    </source>
</reference>
<organism evidence="1 2">
    <name type="scientific">Candidatus Limivivens intestinipullorum</name>
    <dbReference type="NCBI Taxonomy" id="2840858"/>
    <lineage>
        <taxon>Bacteria</taxon>
        <taxon>Bacillati</taxon>
        <taxon>Bacillota</taxon>
        <taxon>Clostridia</taxon>
        <taxon>Lachnospirales</taxon>
        <taxon>Lachnospiraceae</taxon>
        <taxon>Lachnospiraceae incertae sedis</taxon>
        <taxon>Candidatus Limivivens</taxon>
    </lineage>
</organism>
<sequence>MHSYLRAIGFSSLKKESEVNQLLQETFRDYTERNAVRLDKQSAFVEYTKEFADDMGITVCGEMDENGFHQEYYFPYFRGTGISTREALTVEKQGSRESYAGVCEDMRVGVSLIFYVQNTAKYKKEQILNQLVQQNINTTFSGLSIQGKILLPVRKSEEQVISGREASVKRTQMMAKARMGDEEAIESLTLEDIDLYSMVTQRLHQEDVFTIVDTFFMPYGMECDQYQIMGIINHVTTVRNPYTGEFVYQMNLECNDMTFDICINKADLTGEPAEGRRFKGVIWLQGRINFED</sequence>
<dbReference type="InterPro" id="IPR024541">
    <property type="entry name" value="DUF3881"/>
</dbReference>
<reference evidence="1" key="1">
    <citation type="submission" date="2020-10" db="EMBL/GenBank/DDBJ databases">
        <authorList>
            <person name="Gilroy R."/>
        </authorList>
    </citation>
    <scope>NUCLEOTIDE SEQUENCE</scope>
    <source>
        <strain evidence="1">CHK190-19873</strain>
    </source>
</reference>
<protein>
    <submittedName>
        <fullName evidence="1">DUF3881 family protein</fullName>
    </submittedName>
</protein>
<accession>A0A9D1ETN9</accession>
<name>A0A9D1ETN9_9FIRM</name>
<dbReference type="EMBL" id="DVIQ01000056">
    <property type="protein sequence ID" value="HIS31763.1"/>
    <property type="molecule type" value="Genomic_DNA"/>
</dbReference>
<dbReference type="Pfam" id="PF12997">
    <property type="entry name" value="DUF3881"/>
    <property type="match status" value="1"/>
</dbReference>
<dbReference type="AlphaFoldDB" id="A0A9D1ETN9"/>
<dbReference type="Proteomes" id="UP000823935">
    <property type="component" value="Unassembled WGS sequence"/>
</dbReference>
<evidence type="ECO:0000313" key="1">
    <source>
        <dbReference type="EMBL" id="HIS31763.1"/>
    </source>
</evidence>